<dbReference type="EMBL" id="BMQG01000011">
    <property type="protein sequence ID" value="GGM52073.1"/>
    <property type="molecule type" value="Genomic_DNA"/>
</dbReference>
<reference evidence="2" key="1">
    <citation type="journal article" date="2019" name="Int. J. Syst. Evol. Microbiol.">
        <title>The Global Catalogue of Microorganisms (GCM) 10K type strain sequencing project: providing services to taxonomists for standard genome sequencing and annotation.</title>
        <authorList>
            <consortium name="The Broad Institute Genomics Platform"/>
            <consortium name="The Broad Institute Genome Sequencing Center for Infectious Disease"/>
            <person name="Wu L."/>
            <person name="Ma J."/>
        </authorList>
    </citation>
    <scope>NUCLEOTIDE SEQUENCE [LARGE SCALE GENOMIC DNA]</scope>
    <source>
        <strain evidence="2">JCM 31047</strain>
    </source>
</reference>
<organism evidence="1 2">
    <name type="scientific">Deinococcus arenae</name>
    <dbReference type="NCBI Taxonomy" id="1452751"/>
    <lineage>
        <taxon>Bacteria</taxon>
        <taxon>Thermotogati</taxon>
        <taxon>Deinococcota</taxon>
        <taxon>Deinococci</taxon>
        <taxon>Deinococcales</taxon>
        <taxon>Deinococcaceae</taxon>
        <taxon>Deinococcus</taxon>
    </lineage>
</organism>
<accession>A0A8H9L9R1</accession>
<evidence type="ECO:0000313" key="2">
    <source>
        <dbReference type="Proteomes" id="UP000600547"/>
    </source>
</evidence>
<sequence length="78" mass="8444">MKEQLRQAQAAGQVVLVRATSKQGNPVERYGHVDQLGDTAVTIALLDRERPEYRAVPYAQIVTLLVGDDARAAVQVGA</sequence>
<gene>
    <name evidence="1" type="ORF">GCM10008956_30210</name>
</gene>
<dbReference type="Proteomes" id="UP000600547">
    <property type="component" value="Unassembled WGS sequence"/>
</dbReference>
<dbReference type="AlphaFoldDB" id="A0A8H9L9R1"/>
<name>A0A8H9L9R1_9DEIO</name>
<dbReference type="RefSeq" id="WP_189062597.1">
    <property type="nucleotide sequence ID" value="NZ_BMQG01000011.1"/>
</dbReference>
<protein>
    <submittedName>
        <fullName evidence="1">Uncharacterized protein</fullName>
    </submittedName>
</protein>
<keyword evidence="2" id="KW-1185">Reference proteome</keyword>
<evidence type="ECO:0000313" key="1">
    <source>
        <dbReference type="EMBL" id="GGM52073.1"/>
    </source>
</evidence>
<proteinExistence type="predicted"/>
<comment type="caution">
    <text evidence="1">The sequence shown here is derived from an EMBL/GenBank/DDBJ whole genome shotgun (WGS) entry which is preliminary data.</text>
</comment>